<reference evidence="1" key="1">
    <citation type="journal article" date="2020" name="Nature">
        <title>Giant virus diversity and host interactions through global metagenomics.</title>
        <authorList>
            <person name="Schulz F."/>
            <person name="Roux S."/>
            <person name="Paez-Espino D."/>
            <person name="Jungbluth S."/>
            <person name="Walsh D.A."/>
            <person name="Denef V.J."/>
            <person name="McMahon K.D."/>
            <person name="Konstantinidis K.T."/>
            <person name="Eloe-Fadrosh E.A."/>
            <person name="Kyrpides N.C."/>
            <person name="Woyke T."/>
        </authorList>
    </citation>
    <scope>NUCLEOTIDE SEQUENCE</scope>
    <source>
        <strain evidence="1">GVMAG-M-3300009182-46</strain>
    </source>
</reference>
<evidence type="ECO:0000313" key="1">
    <source>
        <dbReference type="EMBL" id="QHT36223.1"/>
    </source>
</evidence>
<accession>A0A6C0F6H5</accession>
<dbReference type="EMBL" id="MN739033">
    <property type="protein sequence ID" value="QHT36223.1"/>
    <property type="molecule type" value="Genomic_DNA"/>
</dbReference>
<sequence>MPNYRCITKKIEMLFSQTPECIIVKKISNHGV</sequence>
<protein>
    <submittedName>
        <fullName evidence="1">Uncharacterized protein</fullName>
    </submittedName>
</protein>
<name>A0A6C0F6H5_9ZZZZ</name>
<organism evidence="1">
    <name type="scientific">viral metagenome</name>
    <dbReference type="NCBI Taxonomy" id="1070528"/>
    <lineage>
        <taxon>unclassified sequences</taxon>
        <taxon>metagenomes</taxon>
        <taxon>organismal metagenomes</taxon>
    </lineage>
</organism>
<proteinExistence type="predicted"/>
<dbReference type="AlphaFoldDB" id="A0A6C0F6H5"/>